<comment type="caution">
    <text evidence="5">The sequence shown here is derived from an EMBL/GenBank/DDBJ whole genome shotgun (WGS) entry which is preliminary data.</text>
</comment>
<feature type="transmembrane region" description="Helical" evidence="3">
    <location>
        <begin position="220"/>
        <end position="241"/>
    </location>
</feature>
<proteinExistence type="predicted"/>
<dbReference type="AlphaFoldDB" id="A0A9P1G6L5"/>
<dbReference type="GO" id="GO:0051787">
    <property type="term" value="F:misfolded protein binding"/>
    <property type="evidence" value="ECO:0007669"/>
    <property type="project" value="TreeGrafter"/>
</dbReference>
<reference evidence="5" key="1">
    <citation type="submission" date="2022-10" db="EMBL/GenBank/DDBJ databases">
        <authorList>
            <person name="Chen Y."/>
            <person name="Dougan E. K."/>
            <person name="Chan C."/>
            <person name="Rhodes N."/>
            <person name="Thang M."/>
        </authorList>
    </citation>
    <scope>NUCLEOTIDE SEQUENCE</scope>
</reference>
<evidence type="ECO:0000259" key="4">
    <source>
        <dbReference type="PROSITE" id="PS50076"/>
    </source>
</evidence>
<dbReference type="SMART" id="SM00271">
    <property type="entry name" value="DnaJ"/>
    <property type="match status" value="1"/>
</dbReference>
<gene>
    <name evidence="5" type="ORF">C1SCF055_LOCUS25418</name>
</gene>
<dbReference type="InterPro" id="IPR036869">
    <property type="entry name" value="J_dom_sf"/>
</dbReference>
<keyword evidence="3" id="KW-0812">Transmembrane</keyword>
<feature type="transmembrane region" description="Helical" evidence="3">
    <location>
        <begin position="104"/>
        <end position="130"/>
    </location>
</feature>
<sequence>MIDAYDVLGIQLDCKEEDVKKAYHKMSLQYHPDKVGGGPDATKKFNEIKSARETLQDAERRKIYDTFGTDLGEERPELEVWTIGINTLLSPLGGFAMKTVMARLVLWLVGWVWIGRLFILLGFVGAGLYYMDVKIKDTSARSEEAMSLFVNLLVIDVVIVLNWLSSLLSDTVCVFYLVSEIVSAQYFFESWKIAAVALLLSIFLAWLTQGWWFWIIGLEVALAVVLLIALTISSGIVRLWIDSVFTQHGEKLKEWRMSMRERRKEMEEELASLKKKNQQLQEENEQLKKRKG</sequence>
<feature type="transmembrane region" description="Helical" evidence="3">
    <location>
        <begin position="150"/>
        <end position="178"/>
    </location>
</feature>
<reference evidence="6 7" key="2">
    <citation type="submission" date="2024-05" db="EMBL/GenBank/DDBJ databases">
        <authorList>
            <person name="Chen Y."/>
            <person name="Shah S."/>
            <person name="Dougan E. K."/>
            <person name="Thang M."/>
            <person name="Chan C."/>
        </authorList>
    </citation>
    <scope>NUCLEOTIDE SEQUENCE [LARGE SCALE GENOMIC DNA]</scope>
</reference>
<evidence type="ECO:0000256" key="2">
    <source>
        <dbReference type="SAM" id="MobiDB-lite"/>
    </source>
</evidence>
<evidence type="ECO:0000313" key="5">
    <source>
        <dbReference type="EMBL" id="CAI3999187.1"/>
    </source>
</evidence>
<keyword evidence="3" id="KW-1133">Transmembrane helix</keyword>
<feature type="domain" description="J" evidence="4">
    <location>
        <begin position="3"/>
        <end position="68"/>
    </location>
</feature>
<dbReference type="Proteomes" id="UP001152797">
    <property type="component" value="Unassembled WGS sequence"/>
</dbReference>
<dbReference type="GO" id="GO:0036503">
    <property type="term" value="P:ERAD pathway"/>
    <property type="evidence" value="ECO:0007669"/>
    <property type="project" value="TreeGrafter"/>
</dbReference>
<dbReference type="GO" id="GO:0051087">
    <property type="term" value="F:protein-folding chaperone binding"/>
    <property type="evidence" value="ECO:0007669"/>
    <property type="project" value="TreeGrafter"/>
</dbReference>
<feature type="transmembrane region" description="Helical" evidence="3">
    <location>
        <begin position="190"/>
        <end position="214"/>
    </location>
</feature>
<evidence type="ECO:0000256" key="1">
    <source>
        <dbReference type="ARBA" id="ARBA00023186"/>
    </source>
</evidence>
<keyword evidence="3" id="KW-0472">Membrane</keyword>
<dbReference type="GO" id="GO:0005783">
    <property type="term" value="C:endoplasmic reticulum"/>
    <property type="evidence" value="ECO:0007669"/>
    <property type="project" value="TreeGrafter"/>
</dbReference>
<dbReference type="PANTHER" id="PTHR44360:SF1">
    <property type="entry name" value="DNAJ HOMOLOG SUBFAMILY B MEMBER 9"/>
    <property type="match status" value="1"/>
</dbReference>
<dbReference type="InterPro" id="IPR001623">
    <property type="entry name" value="DnaJ_domain"/>
</dbReference>
<feature type="region of interest" description="Disordered" evidence="2">
    <location>
        <begin position="272"/>
        <end position="292"/>
    </location>
</feature>
<protein>
    <submittedName>
        <fullName evidence="6">Chaperone protein DnaJ</fullName>
    </submittedName>
</protein>
<dbReference type="PROSITE" id="PS50076">
    <property type="entry name" value="DNAJ_2"/>
    <property type="match status" value="1"/>
</dbReference>
<dbReference type="PRINTS" id="PR00625">
    <property type="entry name" value="JDOMAIN"/>
</dbReference>
<evidence type="ECO:0000313" key="6">
    <source>
        <dbReference type="EMBL" id="CAL4786499.1"/>
    </source>
</evidence>
<dbReference type="Gene3D" id="1.10.287.110">
    <property type="entry name" value="DnaJ domain"/>
    <property type="match status" value="1"/>
</dbReference>
<organism evidence="5">
    <name type="scientific">Cladocopium goreaui</name>
    <dbReference type="NCBI Taxonomy" id="2562237"/>
    <lineage>
        <taxon>Eukaryota</taxon>
        <taxon>Sar</taxon>
        <taxon>Alveolata</taxon>
        <taxon>Dinophyceae</taxon>
        <taxon>Suessiales</taxon>
        <taxon>Symbiodiniaceae</taxon>
        <taxon>Cladocopium</taxon>
    </lineage>
</organism>
<dbReference type="Pfam" id="PF00226">
    <property type="entry name" value="DnaJ"/>
    <property type="match status" value="1"/>
</dbReference>
<name>A0A9P1G6L5_9DINO</name>
<dbReference type="EMBL" id="CAMXCT030002591">
    <property type="protein sequence ID" value="CAL4786499.1"/>
    <property type="molecule type" value="Genomic_DNA"/>
</dbReference>
<evidence type="ECO:0000256" key="3">
    <source>
        <dbReference type="SAM" id="Phobius"/>
    </source>
</evidence>
<dbReference type="InterPro" id="IPR051948">
    <property type="entry name" value="Hsp70_co-chaperone_J-domain"/>
</dbReference>
<dbReference type="CDD" id="cd06257">
    <property type="entry name" value="DnaJ"/>
    <property type="match status" value="1"/>
</dbReference>
<dbReference type="SUPFAM" id="SSF46565">
    <property type="entry name" value="Chaperone J-domain"/>
    <property type="match status" value="1"/>
</dbReference>
<accession>A0A9P1G6L5</accession>
<keyword evidence="1" id="KW-0143">Chaperone</keyword>
<dbReference type="EMBL" id="CAMXCT010002591">
    <property type="protein sequence ID" value="CAI3999187.1"/>
    <property type="molecule type" value="Genomic_DNA"/>
</dbReference>
<dbReference type="EMBL" id="CAMXCT020002591">
    <property type="protein sequence ID" value="CAL1152562.1"/>
    <property type="molecule type" value="Genomic_DNA"/>
</dbReference>
<dbReference type="OrthoDB" id="10250354at2759"/>
<keyword evidence="7" id="KW-1185">Reference proteome</keyword>
<dbReference type="PANTHER" id="PTHR44360">
    <property type="entry name" value="DNAJ HOMOLOG SUBFAMILY B MEMBER 9"/>
    <property type="match status" value="1"/>
</dbReference>
<evidence type="ECO:0000313" key="7">
    <source>
        <dbReference type="Proteomes" id="UP001152797"/>
    </source>
</evidence>